<dbReference type="Proteomes" id="UP000266723">
    <property type="component" value="Unassembled WGS sequence"/>
</dbReference>
<feature type="compositionally biased region" description="Polar residues" evidence="1">
    <location>
        <begin position="53"/>
        <end position="66"/>
    </location>
</feature>
<gene>
    <name evidence="2" type="ORF">DY000_02006534</name>
</gene>
<keyword evidence="3" id="KW-1185">Reference proteome</keyword>
<evidence type="ECO:0000256" key="1">
    <source>
        <dbReference type="SAM" id="MobiDB-lite"/>
    </source>
</evidence>
<accession>A0ABQ7BV65</accession>
<sequence>MVGSKTITTKLTSKSLKKKNVETFFDKYFFEIDSSLQKALRRKRESLDKSPKRNVTQRQNTCSARSLRSDRVRAKVRSLRSDRTSIPLGRYVATELEPKFRSYVVTGRSIATTLVHAFLSTLRCYLPKTVANPFHDSPPF</sequence>
<evidence type="ECO:0000313" key="3">
    <source>
        <dbReference type="Proteomes" id="UP000266723"/>
    </source>
</evidence>
<evidence type="ECO:0000313" key="2">
    <source>
        <dbReference type="EMBL" id="KAF3543744.1"/>
    </source>
</evidence>
<comment type="caution">
    <text evidence="2">The sequence shown here is derived from an EMBL/GenBank/DDBJ whole genome shotgun (WGS) entry which is preliminary data.</text>
</comment>
<protein>
    <submittedName>
        <fullName evidence="2">Uncharacterized protein</fullName>
    </submittedName>
</protein>
<feature type="region of interest" description="Disordered" evidence="1">
    <location>
        <begin position="43"/>
        <end position="69"/>
    </location>
</feature>
<name>A0ABQ7BV65_BRACR</name>
<organism evidence="2 3">
    <name type="scientific">Brassica cretica</name>
    <name type="common">Mustard</name>
    <dbReference type="NCBI Taxonomy" id="69181"/>
    <lineage>
        <taxon>Eukaryota</taxon>
        <taxon>Viridiplantae</taxon>
        <taxon>Streptophyta</taxon>
        <taxon>Embryophyta</taxon>
        <taxon>Tracheophyta</taxon>
        <taxon>Spermatophyta</taxon>
        <taxon>Magnoliopsida</taxon>
        <taxon>eudicotyledons</taxon>
        <taxon>Gunneridae</taxon>
        <taxon>Pentapetalae</taxon>
        <taxon>rosids</taxon>
        <taxon>malvids</taxon>
        <taxon>Brassicales</taxon>
        <taxon>Brassicaceae</taxon>
        <taxon>Brassiceae</taxon>
        <taxon>Brassica</taxon>
    </lineage>
</organism>
<reference evidence="2 3" key="1">
    <citation type="journal article" date="2020" name="BMC Genomics">
        <title>Intraspecific diversification of the crop wild relative Brassica cretica Lam. using demographic model selection.</title>
        <authorList>
            <person name="Kioukis A."/>
            <person name="Michalopoulou V.A."/>
            <person name="Briers L."/>
            <person name="Pirintsos S."/>
            <person name="Studholme D.J."/>
            <person name="Pavlidis P."/>
            <person name="Sarris P.F."/>
        </authorList>
    </citation>
    <scope>NUCLEOTIDE SEQUENCE [LARGE SCALE GENOMIC DNA]</scope>
    <source>
        <strain evidence="3">cv. PFS-1207/04</strain>
    </source>
</reference>
<proteinExistence type="predicted"/>
<dbReference type="EMBL" id="QGKV02000832">
    <property type="protein sequence ID" value="KAF3543744.1"/>
    <property type="molecule type" value="Genomic_DNA"/>
</dbReference>